<dbReference type="AlphaFoldDB" id="A0A368Y779"/>
<keyword evidence="3" id="KW-1185">Reference proteome</keyword>
<evidence type="ECO:0000313" key="2">
    <source>
        <dbReference type="EMBL" id="RCW76140.1"/>
    </source>
</evidence>
<comment type="caution">
    <text evidence="2">The sequence shown here is derived from an EMBL/GenBank/DDBJ whole genome shotgun (WGS) entry which is preliminary data.</text>
</comment>
<name>A0A368Y779_9BURK</name>
<dbReference type="RefSeq" id="WP_114466018.1">
    <property type="nucleotide sequence ID" value="NZ_QPJK01000001.1"/>
</dbReference>
<feature type="signal peptide" evidence="1">
    <location>
        <begin position="1"/>
        <end position="23"/>
    </location>
</feature>
<protein>
    <submittedName>
        <fullName evidence="2">Nickel transport protein</fullName>
    </submittedName>
</protein>
<dbReference type="OrthoDB" id="9156296at2"/>
<sequence length="152" mass="16092">MRRARTWRFALLLAWAGTGAAWAHAVRHETSVGEAVVVLLHYTDGEPFAFERYELFRGPGTEPVQTGRTDGAGRLVLLPGTGGAAEGWRLRAYSADGHGIETALAFAAHDGVAPAAPAQAAATPGWERVALGACLILGLGALAQRLLRTRPR</sequence>
<evidence type="ECO:0000256" key="1">
    <source>
        <dbReference type="SAM" id="SignalP"/>
    </source>
</evidence>
<keyword evidence="1" id="KW-0732">Signal</keyword>
<accession>A0A368Y779</accession>
<dbReference type="Proteomes" id="UP000252884">
    <property type="component" value="Unassembled WGS sequence"/>
</dbReference>
<organism evidence="2 3">
    <name type="scientific">Pseudorhodoferax soli</name>
    <dbReference type="NCBI Taxonomy" id="545864"/>
    <lineage>
        <taxon>Bacteria</taxon>
        <taxon>Pseudomonadati</taxon>
        <taxon>Pseudomonadota</taxon>
        <taxon>Betaproteobacteria</taxon>
        <taxon>Burkholderiales</taxon>
        <taxon>Comamonadaceae</taxon>
    </lineage>
</organism>
<reference evidence="2 3" key="1">
    <citation type="submission" date="2018-07" db="EMBL/GenBank/DDBJ databases">
        <title>Genomic Encyclopedia of Type Strains, Phase IV (KMG-IV): sequencing the most valuable type-strain genomes for metagenomic binning, comparative biology and taxonomic classification.</title>
        <authorList>
            <person name="Goeker M."/>
        </authorList>
    </citation>
    <scope>NUCLEOTIDE SEQUENCE [LARGE SCALE GENOMIC DNA]</scope>
    <source>
        <strain evidence="2 3">DSM 21634</strain>
    </source>
</reference>
<proteinExistence type="predicted"/>
<evidence type="ECO:0000313" key="3">
    <source>
        <dbReference type="Proteomes" id="UP000252884"/>
    </source>
</evidence>
<dbReference type="EMBL" id="QPJK01000001">
    <property type="protein sequence ID" value="RCW76140.1"/>
    <property type="molecule type" value="Genomic_DNA"/>
</dbReference>
<gene>
    <name evidence="2" type="ORF">DES41_101745</name>
</gene>
<feature type="chain" id="PRO_5016934230" evidence="1">
    <location>
        <begin position="24"/>
        <end position="152"/>
    </location>
</feature>